<comment type="caution">
    <text evidence="1">The sequence shown here is derived from an EMBL/GenBank/DDBJ whole genome shotgun (WGS) entry which is preliminary data.</text>
</comment>
<keyword evidence="2" id="KW-1185">Reference proteome</keyword>
<gene>
    <name evidence="1" type="ORF">EXU28_17280</name>
</gene>
<name>A0A4Q7AD06_9GAMM</name>
<dbReference type="RefSeq" id="WP_130113679.1">
    <property type="nucleotide sequence ID" value="NZ_SGSQ01000033.1"/>
</dbReference>
<dbReference type="Proteomes" id="UP000293863">
    <property type="component" value="Unassembled WGS sequence"/>
</dbReference>
<evidence type="ECO:0000313" key="1">
    <source>
        <dbReference type="EMBL" id="RZG43485.1"/>
    </source>
</evidence>
<evidence type="ECO:0000313" key="2">
    <source>
        <dbReference type="Proteomes" id="UP000293863"/>
    </source>
</evidence>
<protein>
    <submittedName>
        <fullName evidence="1">Uncharacterized protein</fullName>
    </submittedName>
</protein>
<sequence length="119" mass="13961">MLISDLSISDGIITSIQSSQSYVKIMMTDWQDIQWEITFKEVLAIQEFSIENIDLSHVSEVAEDSLKSEALRLYKDEEPHRFRCFNFHVGWFETPLLKIIATENYQILRIAENSLIYNK</sequence>
<accession>A0A4Q7AD06</accession>
<reference evidence="1 2" key="1">
    <citation type="submission" date="2019-02" db="EMBL/GenBank/DDBJ databases">
        <title>The Batch Genome Submission of Acinetobacter spp. strains.</title>
        <authorList>
            <person name="Qin J."/>
            <person name="Hu Y."/>
            <person name="Ye H."/>
            <person name="Wei L."/>
            <person name="Feng Y."/>
            <person name="Zong Z."/>
        </authorList>
    </citation>
    <scope>NUCLEOTIDE SEQUENCE [LARGE SCALE GENOMIC DNA]</scope>
    <source>
        <strain evidence="1 2">WCHAW060049</strain>
    </source>
</reference>
<organism evidence="1 2">
    <name type="scientific">Acinetobacter wuhouensis</name>
    <dbReference type="NCBI Taxonomy" id="1879050"/>
    <lineage>
        <taxon>Bacteria</taxon>
        <taxon>Pseudomonadati</taxon>
        <taxon>Pseudomonadota</taxon>
        <taxon>Gammaproteobacteria</taxon>
        <taxon>Moraxellales</taxon>
        <taxon>Moraxellaceae</taxon>
        <taxon>Acinetobacter</taxon>
    </lineage>
</organism>
<dbReference type="AlphaFoldDB" id="A0A4Q7AD06"/>
<dbReference type="EMBL" id="SGSQ01000033">
    <property type="protein sequence ID" value="RZG43485.1"/>
    <property type="molecule type" value="Genomic_DNA"/>
</dbReference>
<proteinExistence type="predicted"/>